<dbReference type="AlphaFoldDB" id="A0A194S618"/>
<accession>A0A194S618</accession>
<dbReference type="OMA" id="THARLEW"/>
<dbReference type="EMBL" id="KQ474076">
    <property type="protein sequence ID" value="KPV76173.1"/>
    <property type="molecule type" value="Genomic_DNA"/>
</dbReference>
<keyword evidence="3" id="KW-1185">Reference proteome</keyword>
<dbReference type="Proteomes" id="UP000053890">
    <property type="component" value="Unassembled WGS sequence"/>
</dbReference>
<evidence type="ECO:0000313" key="2">
    <source>
        <dbReference type="EMBL" id="KPV76173.1"/>
    </source>
</evidence>
<feature type="compositionally biased region" description="Polar residues" evidence="1">
    <location>
        <begin position="18"/>
        <end position="56"/>
    </location>
</feature>
<sequence>MLTRARTATHARLEWPISTQNWSQPSTSKVPYSPSRPFSSTAPHPQPSARPTTSAPAQLGPEPPFARLEAALDAPSPQHRRDTLRAVSKSLEALAASPSTHALSRPTFDALFSRVTDLLPTEPTFAAATLKRLRDVALAREPRPEWQLSLAQAHAVLTARVEQEENETALWWKRGVRPTGAPERGSEGGKMRRRWRYVDECADEYWAAVEARGVLLADAERDDAAALVERYARAVAERMSSSLSAPADLPLAALSARSFVRAFSLVPPPSHDVEPQPDHAASKPLVPLFAHDRPAFLSHLRTLLAHGRLPSASALRQIVTAHYAERDAHLVAQTSALARLDDAAADEAAYAHARRVLDEACTGSSARRGANAGLDALLEQRLERVERAEALDREPVLFFLRWLGVGLSAEEERHGRRVAVDERRDMLSAAMRLWEASQVQGRSEWDAPARRYVRSRRARLLEALVLEAARLEGQGAASSSTTGKARASECLVEAVRMASTYLHHHILVHHATPLLLALTASSHSPPVALDLFETLSTPTEPGSTAPPFTWSATLLPAFTALFLSATASTSPSSGRDSALPLRLYLSWTSSGLSFPIGLWPALWRSVGRRGSLAELRRLVNDWEDTGRGAVSARIMCFVLEGASERRVVAPLRMLAWFRSRYVARPGASPSPLLVEAQPYLVVPLEGGYESVLEALAASHTDRRRAMSAVWRWMRLDGHAHPSTRAWNALIRAHILRPASQFSIADLDKAGVAYNALVAGARRAAPSSSSSASRSKAAATAARPDGDTFALLVRGFARVAAGAAVDARRSTVKRRIALEAGRRTLDAAVERGLHVSGVETALLVRLLARARRFEEAKTAQERWWSSVVALENQRGTKEVWADKGIARGMREMRWARTESELLEARWGARQAAQGRRKEGQPREEVEEDESAEPVPDAELEPVLRPSDPRT</sequence>
<name>A0A194S618_RHOGW</name>
<dbReference type="OrthoDB" id="2533696at2759"/>
<evidence type="ECO:0000313" key="3">
    <source>
        <dbReference type="Proteomes" id="UP000053890"/>
    </source>
</evidence>
<protein>
    <submittedName>
        <fullName evidence="2">Uncharacterized protein</fullName>
    </submittedName>
</protein>
<organism evidence="2 3">
    <name type="scientific">Rhodotorula graminis (strain WP1)</name>
    <dbReference type="NCBI Taxonomy" id="578459"/>
    <lineage>
        <taxon>Eukaryota</taxon>
        <taxon>Fungi</taxon>
        <taxon>Dikarya</taxon>
        <taxon>Basidiomycota</taxon>
        <taxon>Pucciniomycotina</taxon>
        <taxon>Microbotryomycetes</taxon>
        <taxon>Sporidiobolales</taxon>
        <taxon>Sporidiobolaceae</taxon>
        <taxon>Rhodotorula</taxon>
    </lineage>
</organism>
<reference evidence="2 3" key="1">
    <citation type="journal article" date="2015" name="Front. Microbiol.">
        <title>Genome sequence of the plant growth promoting endophytic yeast Rhodotorula graminis WP1.</title>
        <authorList>
            <person name="Firrincieli A."/>
            <person name="Otillar R."/>
            <person name="Salamov A."/>
            <person name="Schmutz J."/>
            <person name="Khan Z."/>
            <person name="Redman R.S."/>
            <person name="Fleck N.D."/>
            <person name="Lindquist E."/>
            <person name="Grigoriev I.V."/>
            <person name="Doty S.L."/>
        </authorList>
    </citation>
    <scope>NUCLEOTIDE SEQUENCE [LARGE SCALE GENOMIC DNA]</scope>
    <source>
        <strain evidence="2 3">WP1</strain>
    </source>
</reference>
<evidence type="ECO:0000256" key="1">
    <source>
        <dbReference type="SAM" id="MobiDB-lite"/>
    </source>
</evidence>
<feature type="region of interest" description="Disordered" evidence="1">
    <location>
        <begin position="906"/>
        <end position="949"/>
    </location>
</feature>
<gene>
    <name evidence="2" type="ORF">RHOBADRAFT_52217</name>
</gene>
<feature type="region of interest" description="Disordered" evidence="1">
    <location>
        <begin position="18"/>
        <end position="63"/>
    </location>
</feature>
<dbReference type="RefSeq" id="XP_018272222.1">
    <property type="nucleotide sequence ID" value="XM_018416231.1"/>
</dbReference>
<proteinExistence type="predicted"/>
<feature type="compositionally biased region" description="Acidic residues" evidence="1">
    <location>
        <begin position="923"/>
        <end position="938"/>
    </location>
</feature>
<dbReference type="GeneID" id="28976679"/>